<keyword evidence="1" id="KW-1133">Transmembrane helix</keyword>
<dbReference type="EMBL" id="VSSQ01001539">
    <property type="protein sequence ID" value="MPM09184.1"/>
    <property type="molecule type" value="Genomic_DNA"/>
</dbReference>
<name>A0A644X4W9_9ZZZZ</name>
<keyword evidence="1" id="KW-0812">Transmembrane</keyword>
<sequence>MFKFEKTVYKMIRILISVIFIILYSLRIVAQTGTSPAFVMLEEVLVTSADPRFAPLFYSTSESGEGSLAYELIELVKTGKIEVLRSDIVGGWKTSWDYIQHSLGKREKGQHIYGEIIDGKYFSGTLTKDIPYSLKNIQRYKLYYITFHDENYNLLSRDFVGLIPLNQYKQYTRTFYEPIAYFGLKEPMVSAILGKRCLQSSDSSMTYVNFLNHITTEELDPHIHLISLKAAIFLSDKFSFEKTDTTYFSFPEFVNSSACVVMKEISDIEYNDSTYYIYENNFDNISNKFVISQLKARSDANLPFFVGSETFGYIDFFTVSYKSIDQCNNVYKYDPDNFFSHQLDRSEIDISDYLCDTIESFDSCTGAQNPDTVVCTKGGAVLRILELRDGTIVYPIALCIGKTVTDKHFKHVEYKPILWIPLNQQFISILDDYQAYLPGYPQQLTLWGYLLSGMYKGTIISERPIDNAEWQQMLEILR</sequence>
<organism evidence="2">
    <name type="scientific">bioreactor metagenome</name>
    <dbReference type="NCBI Taxonomy" id="1076179"/>
    <lineage>
        <taxon>unclassified sequences</taxon>
        <taxon>metagenomes</taxon>
        <taxon>ecological metagenomes</taxon>
    </lineage>
</organism>
<feature type="transmembrane region" description="Helical" evidence="1">
    <location>
        <begin position="12"/>
        <end position="30"/>
    </location>
</feature>
<reference evidence="2" key="1">
    <citation type="submission" date="2019-08" db="EMBL/GenBank/DDBJ databases">
        <authorList>
            <person name="Kucharzyk K."/>
            <person name="Murdoch R.W."/>
            <person name="Higgins S."/>
            <person name="Loffler F."/>
        </authorList>
    </citation>
    <scope>NUCLEOTIDE SEQUENCE</scope>
</reference>
<evidence type="ECO:0000313" key="2">
    <source>
        <dbReference type="EMBL" id="MPM09184.1"/>
    </source>
</evidence>
<evidence type="ECO:0000256" key="1">
    <source>
        <dbReference type="SAM" id="Phobius"/>
    </source>
</evidence>
<dbReference type="AlphaFoldDB" id="A0A644X4W9"/>
<accession>A0A644X4W9</accession>
<gene>
    <name evidence="2" type="ORF">SDC9_55500</name>
</gene>
<comment type="caution">
    <text evidence="2">The sequence shown here is derived from an EMBL/GenBank/DDBJ whole genome shotgun (WGS) entry which is preliminary data.</text>
</comment>
<protein>
    <submittedName>
        <fullName evidence="2">Uncharacterized protein</fullName>
    </submittedName>
</protein>
<proteinExistence type="predicted"/>
<keyword evidence="1" id="KW-0472">Membrane</keyword>